<dbReference type="PANTHER" id="PTHR11910">
    <property type="entry name" value="ATP SYNTHASE DELTA CHAIN"/>
    <property type="match status" value="1"/>
</dbReference>
<keyword evidence="8" id="KW-1003">Cell membrane</keyword>
<comment type="function">
    <text evidence="8">This protein is part of the stalk that links CF(0) to CF(1). It either transmits conformational changes from CF(0) to CF(1) or is implicated in proton conduction.</text>
</comment>
<proteinExistence type="inferred from homology"/>
<comment type="subcellular location">
    <subcellularLocation>
        <location evidence="8">Cell membrane</location>
        <topology evidence="8">Peripheral membrane protein</topology>
    </subcellularLocation>
    <subcellularLocation>
        <location evidence="1">Membrane</location>
    </subcellularLocation>
</comment>
<dbReference type="EMBL" id="CP063367">
    <property type="protein sequence ID" value="QUM70106.1"/>
    <property type="molecule type" value="Genomic_DNA"/>
</dbReference>
<dbReference type="PROSITE" id="PS00389">
    <property type="entry name" value="ATPASE_DELTA"/>
    <property type="match status" value="1"/>
</dbReference>
<dbReference type="Gene3D" id="1.10.520.20">
    <property type="entry name" value="N-terminal domain of the delta subunit of the F1F0-ATP synthase"/>
    <property type="match status" value="1"/>
</dbReference>
<keyword evidence="5 8" id="KW-0472">Membrane</keyword>
<protein>
    <recommendedName>
        <fullName evidence="8">ATP synthase subunit delta</fullName>
    </recommendedName>
    <alternativeName>
        <fullName evidence="8">ATP synthase F(1) sector subunit delta</fullName>
    </alternativeName>
    <alternativeName>
        <fullName evidence="8">F-type ATPase subunit delta</fullName>
        <shortName evidence="8">F-ATPase subunit delta</shortName>
    </alternativeName>
</protein>
<dbReference type="InterPro" id="IPR026015">
    <property type="entry name" value="ATP_synth_OSCP/delta_N_sf"/>
</dbReference>
<dbReference type="HAMAP" id="MF_01416">
    <property type="entry name" value="ATP_synth_delta_bact"/>
    <property type="match status" value="1"/>
</dbReference>
<dbReference type="Proteomes" id="UP000218335">
    <property type="component" value="Unassembled WGS sequence"/>
</dbReference>
<evidence type="ECO:0000256" key="6">
    <source>
        <dbReference type="ARBA" id="ARBA00023196"/>
    </source>
</evidence>
<keyword evidence="7 8" id="KW-0066">ATP synthesis</keyword>
<keyword evidence="3 8" id="KW-0375">Hydrogen ion transport</keyword>
<keyword evidence="4 8" id="KW-0406">Ion transport</keyword>
<dbReference type="NCBIfam" id="NF004399">
    <property type="entry name" value="PRK05758.1-1"/>
    <property type="match status" value="1"/>
</dbReference>
<organism evidence="9 11">
    <name type="scientific">Staphylococcus delphini</name>
    <dbReference type="NCBI Taxonomy" id="53344"/>
    <lineage>
        <taxon>Bacteria</taxon>
        <taxon>Bacillati</taxon>
        <taxon>Bacillota</taxon>
        <taxon>Bacilli</taxon>
        <taxon>Bacillales</taxon>
        <taxon>Staphylococcaceae</taxon>
        <taxon>Staphylococcus</taxon>
        <taxon>Staphylococcus intermedius group</taxon>
    </lineage>
</organism>
<keyword evidence="6 8" id="KW-0139">CF(1)</keyword>
<gene>
    <name evidence="8" type="primary">atpH</name>
    <name evidence="9" type="ORF">B5C08_09480</name>
    <name evidence="10" type="ORF">IPU22_03915</name>
</gene>
<evidence type="ECO:0000256" key="2">
    <source>
        <dbReference type="ARBA" id="ARBA00022448"/>
    </source>
</evidence>
<dbReference type="EMBL" id="MWUU01000012">
    <property type="protein sequence ID" value="PCF54460.1"/>
    <property type="molecule type" value="Genomic_DNA"/>
</dbReference>
<dbReference type="RefSeq" id="WP_019165805.1">
    <property type="nucleotide sequence ID" value="NZ_CP063367.1"/>
</dbReference>
<accession>A0A2A4GW02</accession>
<dbReference type="InterPro" id="IPR020781">
    <property type="entry name" value="ATPase_OSCP/d_CS"/>
</dbReference>
<evidence type="ECO:0000313" key="11">
    <source>
        <dbReference type="Proteomes" id="UP000218335"/>
    </source>
</evidence>
<evidence type="ECO:0000256" key="1">
    <source>
        <dbReference type="ARBA" id="ARBA00004370"/>
    </source>
</evidence>
<dbReference type="Proteomes" id="UP000675994">
    <property type="component" value="Chromosome"/>
</dbReference>
<evidence type="ECO:0000256" key="5">
    <source>
        <dbReference type="ARBA" id="ARBA00023136"/>
    </source>
</evidence>
<sequence length="179" mass="20202">MADVAQKYAQALYDVTLSHNVLSEVYDEFTEINTAVESQIDYLKGIDYEPKITIADRRHIVDNVFAGTQPYLMNTLKIVAGHRNLHLIPAIFKAFEAQYYQFHGLADAYVESASTLDEDEVMQVKNALLDRTGLKDLIIHSTVNEELIGGVRVKIGTKVYDGSVQNDLNQLVKKFNRAH</sequence>
<keyword evidence="2 8" id="KW-0813">Transport</keyword>
<evidence type="ECO:0000313" key="9">
    <source>
        <dbReference type="EMBL" id="PCF54460.1"/>
    </source>
</evidence>
<reference evidence="10" key="2">
    <citation type="journal article" date="2021" name="Front. Microbiol.">
        <title>Presence and Characterization of a Novel cfr-Carrying Tn558 Transposon Derivative in Staphylococcus delphini Isolated From Retail Food.</title>
        <authorList>
            <person name="Zhang F."/>
            <person name="Wu S."/>
            <person name="Huang J."/>
            <person name="Yang R."/>
            <person name="Zhang J."/>
            <person name="Lei T."/>
            <person name="Dai J."/>
            <person name="Ding Y."/>
            <person name="Xue L."/>
            <person name="Wang J."/>
            <person name="Chen M."/>
            <person name="Wu Q."/>
        </authorList>
    </citation>
    <scope>NUCLEOTIDE SEQUENCE</scope>
    <source>
        <strain evidence="10">2794-1</strain>
    </source>
</reference>
<comment type="similarity">
    <text evidence="8">Belongs to the ATPase delta chain family.</text>
</comment>
<evidence type="ECO:0000256" key="4">
    <source>
        <dbReference type="ARBA" id="ARBA00023065"/>
    </source>
</evidence>
<dbReference type="GO" id="GO:0005886">
    <property type="term" value="C:plasma membrane"/>
    <property type="evidence" value="ECO:0007669"/>
    <property type="project" value="UniProtKB-SubCell"/>
</dbReference>
<evidence type="ECO:0000313" key="10">
    <source>
        <dbReference type="EMBL" id="QUM70106.1"/>
    </source>
</evidence>
<dbReference type="GO" id="GO:0046933">
    <property type="term" value="F:proton-transporting ATP synthase activity, rotational mechanism"/>
    <property type="evidence" value="ECO:0007669"/>
    <property type="project" value="UniProtKB-UniRule"/>
</dbReference>
<comment type="function">
    <text evidence="8">F(1)F(0) ATP synthase produces ATP from ADP in the presence of a proton or sodium gradient. F-type ATPases consist of two structural domains, F(1) containing the extramembraneous catalytic core and F(0) containing the membrane proton channel, linked together by a central stalk and a peripheral stalk. During catalysis, ATP synthesis in the catalytic domain of F(1) is coupled via a rotary mechanism of the central stalk subunits to proton translocation.</text>
</comment>
<evidence type="ECO:0000256" key="8">
    <source>
        <dbReference type="HAMAP-Rule" id="MF_01416"/>
    </source>
</evidence>
<dbReference type="Pfam" id="PF00213">
    <property type="entry name" value="OSCP"/>
    <property type="match status" value="1"/>
</dbReference>
<evidence type="ECO:0000256" key="7">
    <source>
        <dbReference type="ARBA" id="ARBA00023310"/>
    </source>
</evidence>
<dbReference type="NCBIfam" id="TIGR01145">
    <property type="entry name" value="ATP_synt_delta"/>
    <property type="match status" value="1"/>
</dbReference>
<reference evidence="9 11" key="1">
    <citation type="journal article" date="2017" name="PLoS ONE">
        <title>Development of a real-time PCR for detection of Staphylococcus pseudintermedius using a novel automated comparison of whole-genome sequences.</title>
        <authorList>
            <person name="Verstappen K.M."/>
            <person name="Huijbregts L."/>
            <person name="Spaninks M."/>
            <person name="Wagenaar J.A."/>
            <person name="Fluit A.C."/>
            <person name="Duim B."/>
        </authorList>
    </citation>
    <scope>NUCLEOTIDE SEQUENCE [LARGE SCALE GENOMIC DNA]</scope>
    <source>
        <strain evidence="9 11">215070706401-1</strain>
    </source>
</reference>
<dbReference type="InterPro" id="IPR000711">
    <property type="entry name" value="ATPase_OSCP/dsu"/>
</dbReference>
<dbReference type="SUPFAM" id="SSF47928">
    <property type="entry name" value="N-terminal domain of the delta subunit of the F1F0-ATP synthase"/>
    <property type="match status" value="1"/>
</dbReference>
<dbReference type="AlphaFoldDB" id="A0A2A4GW02"/>
<name>A0A2A4GW02_9STAP</name>
<evidence type="ECO:0000256" key="3">
    <source>
        <dbReference type="ARBA" id="ARBA00022781"/>
    </source>
</evidence>
<dbReference type="PRINTS" id="PR00125">
    <property type="entry name" value="ATPASEDELTA"/>
</dbReference>
<dbReference type="GO" id="GO:0045259">
    <property type="term" value="C:proton-transporting ATP synthase complex"/>
    <property type="evidence" value="ECO:0007669"/>
    <property type="project" value="UniProtKB-KW"/>
</dbReference>